<evidence type="ECO:0000313" key="6">
    <source>
        <dbReference type="Proteomes" id="UP000092093"/>
    </source>
</evidence>
<dbReference type="GO" id="GO:0016787">
    <property type="term" value="F:hydrolase activity"/>
    <property type="evidence" value="ECO:0007669"/>
    <property type="project" value="UniProtKB-KW"/>
</dbReference>
<name>A0A1B7X8C8_APHFL</name>
<evidence type="ECO:0000259" key="4">
    <source>
        <dbReference type="PROSITE" id="PS50830"/>
    </source>
</evidence>
<sequence length="135" mass="14937">MFEYYVKKVTKVVDGDTIDVEIDLGFDISFSSRVRLAGIDTPESRTADKAEKALGLEAKAYLKAAIDSAKSVVIKTEKMDSSEKYGRILGWVYLDGDTVSINDKMINDGHAWGYMGETKVKDFDALKKARAKSGK</sequence>
<dbReference type="Pfam" id="PF00565">
    <property type="entry name" value="SNase"/>
    <property type="match status" value="1"/>
</dbReference>
<dbReference type="GO" id="GO:0004519">
    <property type="term" value="F:endonuclease activity"/>
    <property type="evidence" value="ECO:0007669"/>
    <property type="project" value="UniProtKB-KW"/>
</dbReference>
<dbReference type="AlphaFoldDB" id="A0A1B7X8C8"/>
<keyword evidence="2" id="KW-0255">Endonuclease</keyword>
<evidence type="ECO:0000256" key="3">
    <source>
        <dbReference type="ARBA" id="ARBA00022801"/>
    </source>
</evidence>
<protein>
    <recommendedName>
        <fullName evidence="4">TNase-like domain-containing protein</fullName>
    </recommendedName>
</protein>
<dbReference type="InterPro" id="IPR016071">
    <property type="entry name" value="Staphylococal_nuclease_OB-fold"/>
</dbReference>
<feature type="domain" description="TNase-like" evidence="4">
    <location>
        <begin position="3"/>
        <end position="135"/>
    </location>
</feature>
<dbReference type="EMBL" id="LJOW01000002">
    <property type="protein sequence ID" value="OBQ45582.1"/>
    <property type="molecule type" value="Genomic_DNA"/>
</dbReference>
<proteinExistence type="predicted"/>
<accession>A0A1B7X8C8</accession>
<dbReference type="PANTHER" id="PTHR12302:SF3">
    <property type="entry name" value="SERINE_THREONINE-PROTEIN KINASE 31"/>
    <property type="match status" value="1"/>
</dbReference>
<dbReference type="SMART" id="SM00318">
    <property type="entry name" value="SNc"/>
    <property type="match status" value="1"/>
</dbReference>
<evidence type="ECO:0000256" key="2">
    <source>
        <dbReference type="ARBA" id="ARBA00022759"/>
    </source>
</evidence>
<evidence type="ECO:0000313" key="5">
    <source>
        <dbReference type="EMBL" id="OBQ45582.1"/>
    </source>
</evidence>
<gene>
    <name evidence="5" type="ORF">AN484_01020</name>
</gene>
<dbReference type="Proteomes" id="UP000092093">
    <property type="component" value="Unassembled WGS sequence"/>
</dbReference>
<keyword evidence="1" id="KW-0540">Nuclease</keyword>
<dbReference type="Gene3D" id="2.40.50.90">
    <property type="match status" value="1"/>
</dbReference>
<evidence type="ECO:0000256" key="1">
    <source>
        <dbReference type="ARBA" id="ARBA00022722"/>
    </source>
</evidence>
<dbReference type="PANTHER" id="PTHR12302">
    <property type="entry name" value="EBNA2 BINDING PROTEIN P100"/>
    <property type="match status" value="1"/>
</dbReference>
<comment type="caution">
    <text evidence="5">The sequence shown here is derived from an EMBL/GenBank/DDBJ whole genome shotgun (WGS) entry which is preliminary data.</text>
</comment>
<organism evidence="5 6">
    <name type="scientific">Aphanizomenon flos-aquae WA102</name>
    <dbReference type="NCBI Taxonomy" id="1710896"/>
    <lineage>
        <taxon>Bacteria</taxon>
        <taxon>Bacillati</taxon>
        <taxon>Cyanobacteriota</taxon>
        <taxon>Cyanophyceae</taxon>
        <taxon>Nostocales</taxon>
        <taxon>Aphanizomenonaceae</taxon>
        <taxon>Aphanizomenon</taxon>
    </lineage>
</organism>
<keyword evidence="3" id="KW-0378">Hydrolase</keyword>
<dbReference type="InterPro" id="IPR035437">
    <property type="entry name" value="SNase_OB-fold_sf"/>
</dbReference>
<reference evidence="5 6" key="1">
    <citation type="submission" date="2015-09" db="EMBL/GenBank/DDBJ databases">
        <title>Aphanizomenon flos-aquae WA102.</title>
        <authorList>
            <person name="Driscoll C."/>
        </authorList>
    </citation>
    <scope>NUCLEOTIDE SEQUENCE [LARGE SCALE GENOMIC DNA]</scope>
    <source>
        <strain evidence="5">WA102</strain>
    </source>
</reference>
<dbReference type="SUPFAM" id="SSF50199">
    <property type="entry name" value="Staphylococcal nuclease"/>
    <property type="match status" value="1"/>
</dbReference>
<dbReference type="PROSITE" id="PS50830">
    <property type="entry name" value="TNASE_3"/>
    <property type="match status" value="1"/>
</dbReference>